<protein>
    <submittedName>
        <fullName evidence="1">Uncharacterized protein</fullName>
    </submittedName>
</protein>
<dbReference type="Proteomes" id="UP001151760">
    <property type="component" value="Unassembled WGS sequence"/>
</dbReference>
<organism evidence="1 2">
    <name type="scientific">Tanacetum coccineum</name>
    <dbReference type="NCBI Taxonomy" id="301880"/>
    <lineage>
        <taxon>Eukaryota</taxon>
        <taxon>Viridiplantae</taxon>
        <taxon>Streptophyta</taxon>
        <taxon>Embryophyta</taxon>
        <taxon>Tracheophyta</taxon>
        <taxon>Spermatophyta</taxon>
        <taxon>Magnoliopsida</taxon>
        <taxon>eudicotyledons</taxon>
        <taxon>Gunneridae</taxon>
        <taxon>Pentapetalae</taxon>
        <taxon>asterids</taxon>
        <taxon>campanulids</taxon>
        <taxon>Asterales</taxon>
        <taxon>Asteraceae</taxon>
        <taxon>Asteroideae</taxon>
        <taxon>Anthemideae</taxon>
        <taxon>Anthemidinae</taxon>
        <taxon>Tanacetum</taxon>
    </lineage>
</organism>
<accession>A0ABQ5AB06</accession>
<reference evidence="1" key="1">
    <citation type="journal article" date="2022" name="Int. J. Mol. Sci.">
        <title>Draft Genome of Tanacetum Coccineum: Genomic Comparison of Closely Related Tanacetum-Family Plants.</title>
        <authorList>
            <person name="Yamashiro T."/>
            <person name="Shiraishi A."/>
            <person name="Nakayama K."/>
            <person name="Satake H."/>
        </authorList>
    </citation>
    <scope>NUCLEOTIDE SEQUENCE</scope>
</reference>
<dbReference type="CDD" id="cd09272">
    <property type="entry name" value="RNase_HI_RT_Ty1"/>
    <property type="match status" value="1"/>
</dbReference>
<evidence type="ECO:0000313" key="1">
    <source>
        <dbReference type="EMBL" id="GJS99238.1"/>
    </source>
</evidence>
<proteinExistence type="predicted"/>
<comment type="caution">
    <text evidence="1">The sequence shown here is derived from an EMBL/GenBank/DDBJ whole genome shotgun (WGS) entry which is preliminary data.</text>
</comment>
<sequence>MASVTSEIVWILKILKDLNWEQFMPVSMYCDSQAAIKIAANPVFHERTKHLEIDLHFVREKILSGVLRTQKIGSADQTADIFTKGLLGIFLNKGFQPLQTGSGMPIVRRAVDELIEFSGESEVPKYMKFFFEQKIVEERHSVNAICDQADTSRTCLAHVNVMIVEMQAMNDRLEVYDSLECLKEFKEAENDKLIALNNVIAETEEKIRLMKGHVQVIEEAIMSG</sequence>
<gene>
    <name evidence="1" type="ORF">Tco_0820408</name>
</gene>
<evidence type="ECO:0000313" key="2">
    <source>
        <dbReference type="Proteomes" id="UP001151760"/>
    </source>
</evidence>
<dbReference type="EMBL" id="BQNB010012104">
    <property type="protein sequence ID" value="GJS99238.1"/>
    <property type="molecule type" value="Genomic_DNA"/>
</dbReference>
<dbReference type="PANTHER" id="PTHR11439">
    <property type="entry name" value="GAG-POL-RELATED RETROTRANSPOSON"/>
    <property type="match status" value="1"/>
</dbReference>
<name>A0ABQ5AB06_9ASTR</name>
<keyword evidence="2" id="KW-1185">Reference proteome</keyword>
<dbReference type="PANTHER" id="PTHR11439:SF511">
    <property type="match status" value="1"/>
</dbReference>
<reference evidence="1" key="2">
    <citation type="submission" date="2022-01" db="EMBL/GenBank/DDBJ databases">
        <authorList>
            <person name="Yamashiro T."/>
            <person name="Shiraishi A."/>
            <person name="Satake H."/>
            <person name="Nakayama K."/>
        </authorList>
    </citation>
    <scope>NUCLEOTIDE SEQUENCE</scope>
</reference>